<evidence type="ECO:0000256" key="2">
    <source>
        <dbReference type="ARBA" id="ARBA00009773"/>
    </source>
</evidence>
<feature type="compositionally biased region" description="Basic and acidic residues" evidence="6">
    <location>
        <begin position="1"/>
        <end position="34"/>
    </location>
</feature>
<dbReference type="PANTHER" id="PTHR21716:SF64">
    <property type="entry name" value="AI-2 TRANSPORT PROTEIN TQSA"/>
    <property type="match status" value="1"/>
</dbReference>
<comment type="caution">
    <text evidence="8">The sequence shown here is derived from an EMBL/GenBank/DDBJ whole genome shotgun (WGS) entry which is preliminary data.</text>
</comment>
<accession>A0A176QDQ8</accession>
<proteinExistence type="inferred from homology"/>
<dbReference type="GO" id="GO:0055085">
    <property type="term" value="P:transmembrane transport"/>
    <property type="evidence" value="ECO:0007669"/>
    <property type="project" value="TreeGrafter"/>
</dbReference>
<feature type="region of interest" description="Disordered" evidence="6">
    <location>
        <begin position="1"/>
        <end position="38"/>
    </location>
</feature>
<keyword evidence="9" id="KW-1185">Reference proteome</keyword>
<keyword evidence="4 7" id="KW-1133">Transmembrane helix</keyword>
<feature type="transmembrane region" description="Helical" evidence="7">
    <location>
        <begin position="354"/>
        <end position="376"/>
    </location>
</feature>
<feature type="transmembrane region" description="Helical" evidence="7">
    <location>
        <begin position="61"/>
        <end position="82"/>
    </location>
</feature>
<feature type="transmembrane region" description="Helical" evidence="7">
    <location>
        <begin position="195"/>
        <end position="216"/>
    </location>
</feature>
<dbReference type="PANTHER" id="PTHR21716">
    <property type="entry name" value="TRANSMEMBRANE PROTEIN"/>
    <property type="match status" value="1"/>
</dbReference>
<dbReference type="InterPro" id="IPR002549">
    <property type="entry name" value="AI-2E-like"/>
</dbReference>
<evidence type="ECO:0000256" key="1">
    <source>
        <dbReference type="ARBA" id="ARBA00004141"/>
    </source>
</evidence>
<feature type="transmembrane region" description="Helical" evidence="7">
    <location>
        <begin position="251"/>
        <end position="270"/>
    </location>
</feature>
<organism evidence="8 9">
    <name type="scientific">Janibacter melonis</name>
    <dbReference type="NCBI Taxonomy" id="262209"/>
    <lineage>
        <taxon>Bacteria</taxon>
        <taxon>Bacillati</taxon>
        <taxon>Actinomycetota</taxon>
        <taxon>Actinomycetes</taxon>
        <taxon>Micrococcales</taxon>
        <taxon>Intrasporangiaceae</taxon>
        <taxon>Janibacter</taxon>
    </lineage>
</organism>
<dbReference type="AlphaFoldDB" id="A0A176QDQ8"/>
<dbReference type="STRING" id="262209.AWH69_07255"/>
<feature type="transmembrane region" description="Helical" evidence="7">
    <location>
        <begin position="290"/>
        <end position="309"/>
    </location>
</feature>
<feature type="transmembrane region" description="Helical" evidence="7">
    <location>
        <begin position="118"/>
        <end position="141"/>
    </location>
</feature>
<comment type="subcellular location">
    <subcellularLocation>
        <location evidence="1">Membrane</location>
        <topology evidence="1">Multi-pass membrane protein</topology>
    </subcellularLocation>
</comment>
<evidence type="ECO:0000256" key="4">
    <source>
        <dbReference type="ARBA" id="ARBA00022989"/>
    </source>
</evidence>
<gene>
    <name evidence="8" type="ORF">AWH69_07255</name>
</gene>
<dbReference type="GO" id="GO:0016020">
    <property type="term" value="C:membrane"/>
    <property type="evidence" value="ECO:0007669"/>
    <property type="project" value="UniProtKB-SubCell"/>
</dbReference>
<name>A0A176QDQ8_9MICO</name>
<evidence type="ECO:0000256" key="3">
    <source>
        <dbReference type="ARBA" id="ARBA00022692"/>
    </source>
</evidence>
<dbReference type="Pfam" id="PF01594">
    <property type="entry name" value="AI-2E_transport"/>
    <property type="match status" value="1"/>
</dbReference>
<keyword evidence="3 7" id="KW-0812">Transmembrane</keyword>
<reference evidence="8 9" key="1">
    <citation type="submission" date="2016-01" db="EMBL/GenBank/DDBJ databases">
        <title>Janibacter melonis strain CD11_4 genome sequencing and assembly.</title>
        <authorList>
            <person name="Nair G.R."/>
            <person name="Kaur G."/>
            <person name="Chander A.M."/>
            <person name="Mayilraj S."/>
        </authorList>
    </citation>
    <scope>NUCLEOTIDE SEQUENCE [LARGE SCALE GENOMIC DNA]</scope>
    <source>
        <strain evidence="8 9">CD11-4</strain>
    </source>
</reference>
<evidence type="ECO:0000313" key="9">
    <source>
        <dbReference type="Proteomes" id="UP000076976"/>
    </source>
</evidence>
<feature type="transmembrane region" description="Helical" evidence="7">
    <location>
        <begin position="88"/>
        <end position="106"/>
    </location>
</feature>
<evidence type="ECO:0000256" key="5">
    <source>
        <dbReference type="ARBA" id="ARBA00023136"/>
    </source>
</evidence>
<sequence>MTTTPDPDKPAEPADEVAHRTDGSVETEPAKGEDTVPVAEVATVDREHEHPAPPRREIRTVLPPTLTLLIGIAGAVIAIGGLKSVASIIAPTFLAITLIIAVYPIYRAISAVLPRALGAVVMLLLLYGLLFLLVGSIGLAAGKLATELPKYGDTFDDLVESGRSTLVGWGVGQDQIDNAMTNFDIRDLSGIARGLANALTGLTSSMLFLLTVMLFLTMDAGGFPKRLTRVHVVKPDIADALADFAERVRKYWVVSTTFGIVVAVIDALALMALDVPLPLTFGLLAFVTNYIPNIGFVIGLVPPALLALLDGGVEKLVWVVVVYSVVNFVIQTVLQPKFTGDAVGINATTAFLSLIFWSYVFGALGALLAIPFTLLVKSLLIDRDPDARWLNQFIASNPDQSSSAQPV</sequence>
<evidence type="ECO:0000256" key="7">
    <source>
        <dbReference type="SAM" id="Phobius"/>
    </source>
</evidence>
<evidence type="ECO:0000313" key="8">
    <source>
        <dbReference type="EMBL" id="OAB87825.1"/>
    </source>
</evidence>
<dbReference type="Proteomes" id="UP000076976">
    <property type="component" value="Unassembled WGS sequence"/>
</dbReference>
<keyword evidence="5 7" id="KW-0472">Membrane</keyword>
<comment type="similarity">
    <text evidence="2">Belongs to the autoinducer-2 exporter (AI-2E) (TC 2.A.86) family.</text>
</comment>
<dbReference type="RefSeq" id="WP_198150337.1">
    <property type="nucleotide sequence ID" value="NZ_LQZG01000002.1"/>
</dbReference>
<feature type="transmembrane region" description="Helical" evidence="7">
    <location>
        <begin position="316"/>
        <end position="334"/>
    </location>
</feature>
<dbReference type="EMBL" id="LQZG01000002">
    <property type="protein sequence ID" value="OAB87825.1"/>
    <property type="molecule type" value="Genomic_DNA"/>
</dbReference>
<evidence type="ECO:0008006" key="10">
    <source>
        <dbReference type="Google" id="ProtNLM"/>
    </source>
</evidence>
<protein>
    <recommendedName>
        <fullName evidence="10">AI-2E family transporter</fullName>
    </recommendedName>
</protein>
<evidence type="ECO:0000256" key="6">
    <source>
        <dbReference type="SAM" id="MobiDB-lite"/>
    </source>
</evidence>